<accession>A0A562QV25</accession>
<dbReference type="InterPro" id="IPR024072">
    <property type="entry name" value="DHFR-like_dom_sf"/>
</dbReference>
<dbReference type="InterPro" id="IPR012259">
    <property type="entry name" value="DHFR"/>
</dbReference>
<dbReference type="PANTHER" id="PTHR48069">
    <property type="entry name" value="DIHYDROFOLATE REDUCTASE"/>
    <property type="match status" value="1"/>
</dbReference>
<dbReference type="AlphaFoldDB" id="A0A562QV25"/>
<comment type="pathway">
    <text evidence="1 8">Cofactor biosynthesis; tetrahydrofolate biosynthesis; 5,6,7,8-tetrahydrofolate from 7,8-dihydrofolate: step 1/1.</text>
</comment>
<evidence type="ECO:0000256" key="1">
    <source>
        <dbReference type="ARBA" id="ARBA00004903"/>
    </source>
</evidence>
<comment type="caution">
    <text evidence="11">The sequence shown here is derived from an EMBL/GenBank/DDBJ whole genome shotgun (WGS) entry which is preliminary data.</text>
</comment>
<dbReference type="PRINTS" id="PR00070">
    <property type="entry name" value="DHFR"/>
</dbReference>
<dbReference type="GO" id="GO:0005829">
    <property type="term" value="C:cytosol"/>
    <property type="evidence" value="ECO:0007669"/>
    <property type="project" value="TreeGrafter"/>
</dbReference>
<dbReference type="Pfam" id="PF00186">
    <property type="entry name" value="DHFR_1"/>
    <property type="match status" value="1"/>
</dbReference>
<keyword evidence="6 8" id="KW-0560">Oxidoreductase</keyword>
<keyword evidence="12" id="KW-1185">Reference proteome</keyword>
<dbReference type="Proteomes" id="UP000315711">
    <property type="component" value="Unassembled WGS sequence"/>
</dbReference>
<dbReference type="PROSITE" id="PS51330">
    <property type="entry name" value="DHFR_2"/>
    <property type="match status" value="1"/>
</dbReference>
<dbReference type="InterPro" id="IPR017925">
    <property type="entry name" value="DHFR_CS"/>
</dbReference>
<keyword evidence="4 8" id="KW-0554">One-carbon metabolism</keyword>
<dbReference type="SUPFAM" id="SSF53597">
    <property type="entry name" value="Dihydrofolate reductase-like"/>
    <property type="match status" value="1"/>
</dbReference>
<evidence type="ECO:0000256" key="6">
    <source>
        <dbReference type="ARBA" id="ARBA00023002"/>
    </source>
</evidence>
<dbReference type="FunFam" id="3.40.430.10:FF:000001">
    <property type="entry name" value="Dihydrofolate reductase"/>
    <property type="match status" value="1"/>
</dbReference>
<gene>
    <name evidence="11" type="ORF">IQ10_00515</name>
</gene>
<dbReference type="CDD" id="cd00209">
    <property type="entry name" value="DHFR"/>
    <property type="match status" value="1"/>
</dbReference>
<dbReference type="GO" id="GO:0070401">
    <property type="term" value="F:NADP+ binding"/>
    <property type="evidence" value="ECO:0007669"/>
    <property type="project" value="UniProtKB-ARBA"/>
</dbReference>
<evidence type="ECO:0000256" key="3">
    <source>
        <dbReference type="ARBA" id="ARBA00012856"/>
    </source>
</evidence>
<dbReference type="OrthoDB" id="9804315at2"/>
<evidence type="ECO:0000256" key="7">
    <source>
        <dbReference type="ARBA" id="ARBA00025067"/>
    </source>
</evidence>
<comment type="function">
    <text evidence="7 8">Key enzyme in folate metabolism. Catalyzes an essential reaction for de novo glycine and purine synthesis, and for DNA precursor synthesis.</text>
</comment>
<evidence type="ECO:0000256" key="4">
    <source>
        <dbReference type="ARBA" id="ARBA00022563"/>
    </source>
</evidence>
<dbReference type="UniPathway" id="UPA00077">
    <property type="reaction ID" value="UER00158"/>
</dbReference>
<dbReference type="PANTHER" id="PTHR48069:SF3">
    <property type="entry name" value="DIHYDROFOLATE REDUCTASE"/>
    <property type="match status" value="1"/>
</dbReference>
<comment type="catalytic activity">
    <reaction evidence="8">
        <text>(6S)-5,6,7,8-tetrahydrofolate + NADP(+) = 7,8-dihydrofolate + NADPH + H(+)</text>
        <dbReference type="Rhea" id="RHEA:15009"/>
        <dbReference type="ChEBI" id="CHEBI:15378"/>
        <dbReference type="ChEBI" id="CHEBI:57451"/>
        <dbReference type="ChEBI" id="CHEBI:57453"/>
        <dbReference type="ChEBI" id="CHEBI:57783"/>
        <dbReference type="ChEBI" id="CHEBI:58349"/>
        <dbReference type="EC" id="1.5.1.3"/>
    </reaction>
</comment>
<sequence length="164" mass="19324">MMSFIVAMDKNRVIGKDNQLPWHLPSDLAYFKKITSKNTIIMGRKTFESIGRPLPKRRNIILTRNQDFQAEGCEVIHDTQAVVELCKQENECFVIGGSELFSLFFEDVDRLYITYINEEFPGDTYFPEMKESEWQLLSAEQGTVDEKNHYRHEFRVYERITSLK</sequence>
<keyword evidence="5 8" id="KW-0521">NADP</keyword>
<evidence type="ECO:0000256" key="8">
    <source>
        <dbReference type="PIRNR" id="PIRNR000194"/>
    </source>
</evidence>
<dbReference type="GO" id="GO:0006730">
    <property type="term" value="P:one-carbon metabolic process"/>
    <property type="evidence" value="ECO:0007669"/>
    <property type="project" value="UniProtKB-KW"/>
</dbReference>
<evidence type="ECO:0000256" key="2">
    <source>
        <dbReference type="ARBA" id="ARBA00009539"/>
    </source>
</evidence>
<dbReference type="EC" id="1.5.1.3" evidence="3 8"/>
<evidence type="ECO:0000256" key="5">
    <source>
        <dbReference type="ARBA" id="ARBA00022857"/>
    </source>
</evidence>
<comment type="similarity">
    <text evidence="2 8 9">Belongs to the dihydrofolate reductase family.</text>
</comment>
<dbReference type="PIRSF" id="PIRSF000194">
    <property type="entry name" value="DHFR"/>
    <property type="match status" value="1"/>
</dbReference>
<dbReference type="GO" id="GO:0046654">
    <property type="term" value="P:tetrahydrofolate biosynthetic process"/>
    <property type="evidence" value="ECO:0007669"/>
    <property type="project" value="UniProtKB-UniPathway"/>
</dbReference>
<name>A0A562QV25_9BACI</name>
<dbReference type="Gene3D" id="3.40.430.10">
    <property type="entry name" value="Dihydrofolate Reductase, subunit A"/>
    <property type="match status" value="1"/>
</dbReference>
<organism evidence="11 12">
    <name type="scientific">Halalkalibacter nanhaiisediminis</name>
    <dbReference type="NCBI Taxonomy" id="688079"/>
    <lineage>
        <taxon>Bacteria</taxon>
        <taxon>Bacillati</taxon>
        <taxon>Bacillota</taxon>
        <taxon>Bacilli</taxon>
        <taxon>Bacillales</taxon>
        <taxon>Bacillaceae</taxon>
        <taxon>Halalkalibacter</taxon>
    </lineage>
</organism>
<feature type="domain" description="DHFR" evidence="10">
    <location>
        <begin position="1"/>
        <end position="159"/>
    </location>
</feature>
<dbReference type="GO" id="GO:0046452">
    <property type="term" value="P:dihydrofolate metabolic process"/>
    <property type="evidence" value="ECO:0007669"/>
    <property type="project" value="TreeGrafter"/>
</dbReference>
<evidence type="ECO:0000256" key="9">
    <source>
        <dbReference type="RuleBase" id="RU004474"/>
    </source>
</evidence>
<dbReference type="PROSITE" id="PS00075">
    <property type="entry name" value="DHFR_1"/>
    <property type="match status" value="1"/>
</dbReference>
<dbReference type="InterPro" id="IPR001796">
    <property type="entry name" value="DHFR_dom"/>
</dbReference>
<dbReference type="GO" id="GO:0004146">
    <property type="term" value="F:dihydrofolate reductase activity"/>
    <property type="evidence" value="ECO:0007669"/>
    <property type="project" value="UniProtKB-EC"/>
</dbReference>
<protein>
    <recommendedName>
        <fullName evidence="3 8">Dihydrofolate reductase</fullName>
        <ecNumber evidence="3 8">1.5.1.3</ecNumber>
    </recommendedName>
</protein>
<proteinExistence type="inferred from homology"/>
<reference evidence="11 12" key="1">
    <citation type="journal article" date="2015" name="Stand. Genomic Sci.">
        <title>Genomic Encyclopedia of Bacterial and Archaeal Type Strains, Phase III: the genomes of soil and plant-associated and newly described type strains.</title>
        <authorList>
            <person name="Whitman W.B."/>
            <person name="Woyke T."/>
            <person name="Klenk H.P."/>
            <person name="Zhou Y."/>
            <person name="Lilburn T.G."/>
            <person name="Beck B.J."/>
            <person name="De Vos P."/>
            <person name="Vandamme P."/>
            <person name="Eisen J.A."/>
            <person name="Garrity G."/>
            <person name="Hugenholtz P."/>
            <person name="Kyrpides N.C."/>
        </authorList>
    </citation>
    <scope>NUCLEOTIDE SEQUENCE [LARGE SCALE GENOMIC DNA]</scope>
    <source>
        <strain evidence="11 12">CGMCC 1.10116</strain>
    </source>
</reference>
<dbReference type="RefSeq" id="WP_144448894.1">
    <property type="nucleotide sequence ID" value="NZ_VLKZ01000001.1"/>
</dbReference>
<evidence type="ECO:0000313" key="11">
    <source>
        <dbReference type="EMBL" id="TWI60090.1"/>
    </source>
</evidence>
<dbReference type="EMBL" id="VLKZ01000001">
    <property type="protein sequence ID" value="TWI60090.1"/>
    <property type="molecule type" value="Genomic_DNA"/>
</dbReference>
<dbReference type="GO" id="GO:0046655">
    <property type="term" value="P:folic acid metabolic process"/>
    <property type="evidence" value="ECO:0007669"/>
    <property type="project" value="TreeGrafter"/>
</dbReference>
<evidence type="ECO:0000313" key="12">
    <source>
        <dbReference type="Proteomes" id="UP000315711"/>
    </source>
</evidence>
<evidence type="ECO:0000259" key="10">
    <source>
        <dbReference type="PROSITE" id="PS51330"/>
    </source>
</evidence>